<dbReference type="GO" id="GO:0006310">
    <property type="term" value="P:DNA recombination"/>
    <property type="evidence" value="ECO:0007669"/>
    <property type="project" value="UniProtKB-KW"/>
</dbReference>
<evidence type="ECO:0000259" key="6">
    <source>
        <dbReference type="PROSITE" id="PS51898"/>
    </source>
</evidence>
<keyword evidence="2" id="KW-0229">DNA integration</keyword>
<accession>A0A3E3HWE6</accession>
<dbReference type="GeneID" id="97990145"/>
<evidence type="ECO:0000313" key="8">
    <source>
        <dbReference type="EMBL" id="RGE56151.1"/>
    </source>
</evidence>
<dbReference type="Gene3D" id="1.10.443.10">
    <property type="entry name" value="Intergrase catalytic core"/>
    <property type="match status" value="1"/>
</dbReference>
<feature type="domain" description="Core-binding (CB)" evidence="7">
    <location>
        <begin position="75"/>
        <end position="151"/>
    </location>
</feature>
<dbReference type="PROSITE" id="PS51898">
    <property type="entry name" value="TYR_RECOMBINASE"/>
    <property type="match status" value="1"/>
</dbReference>
<dbReference type="AlphaFoldDB" id="A0A3E3HWE6"/>
<dbReference type="GO" id="GO:0003677">
    <property type="term" value="F:DNA binding"/>
    <property type="evidence" value="ECO:0007669"/>
    <property type="project" value="UniProtKB-UniRule"/>
</dbReference>
<dbReference type="RefSeq" id="WP_117545680.1">
    <property type="nucleotide sequence ID" value="NZ_QVLV01000029.1"/>
</dbReference>
<gene>
    <name evidence="8" type="ORF">DXC51_25645</name>
</gene>
<dbReference type="GO" id="GO:0015074">
    <property type="term" value="P:DNA integration"/>
    <property type="evidence" value="ECO:0007669"/>
    <property type="project" value="UniProtKB-KW"/>
</dbReference>
<dbReference type="PROSITE" id="PS51900">
    <property type="entry name" value="CB"/>
    <property type="match status" value="1"/>
</dbReference>
<evidence type="ECO:0000256" key="5">
    <source>
        <dbReference type="PROSITE-ProRule" id="PRU01248"/>
    </source>
</evidence>
<comment type="caution">
    <text evidence="8">The sequence shown here is derived from an EMBL/GenBank/DDBJ whole genome shotgun (WGS) entry which is preliminary data.</text>
</comment>
<proteinExistence type="inferred from homology"/>
<dbReference type="InterPro" id="IPR013762">
    <property type="entry name" value="Integrase-like_cat_sf"/>
</dbReference>
<dbReference type="InterPro" id="IPR044068">
    <property type="entry name" value="CB"/>
</dbReference>
<keyword evidence="3 5" id="KW-0238">DNA-binding</keyword>
<dbReference type="PANTHER" id="PTHR30629">
    <property type="entry name" value="PROPHAGE INTEGRASE"/>
    <property type="match status" value="1"/>
</dbReference>
<evidence type="ECO:0000256" key="4">
    <source>
        <dbReference type="ARBA" id="ARBA00023172"/>
    </source>
</evidence>
<dbReference type="SUPFAM" id="SSF56349">
    <property type="entry name" value="DNA breaking-rejoining enzymes"/>
    <property type="match status" value="1"/>
</dbReference>
<evidence type="ECO:0000259" key="7">
    <source>
        <dbReference type="PROSITE" id="PS51900"/>
    </source>
</evidence>
<keyword evidence="4" id="KW-0233">DNA recombination</keyword>
<evidence type="ECO:0008006" key="10">
    <source>
        <dbReference type="Google" id="ProtNLM"/>
    </source>
</evidence>
<protein>
    <recommendedName>
        <fullName evidence="10">Site-specific integrase</fullName>
    </recommendedName>
</protein>
<dbReference type="InterPro" id="IPR010998">
    <property type="entry name" value="Integrase_recombinase_N"/>
</dbReference>
<sequence>MKLPGGYGGIIKLSGKRRRPYAVRIIKGYKKNGTPLYDYLGYFEDKKSANIFLAQYNEGKLTHDNRPISDILFRTVFDEWITEYERYKSVSQKTHESYICAFNQLSALHDKKFAYLKIEDLQAEIDKLDGMSDSTITKPITLLHHMYKYAMKHEYVEKDISQFIIRVSAREKAQKHKVFTPDEIAALWADESEISRQLLIYIYTGYRVMELLRIKTADVNLKDRYMGGGNKTDAGKNRIVPIHNKIYPIIKQFYNPKNEYLIMDEGKPFTYAHFNDVHLKPFLESKGMEHTMHDTRHTCATLMKDAKCDDLCRKLILGHRVTDITDGVYTHILPQRLLLEINKIKV</sequence>
<dbReference type="Pfam" id="PF00589">
    <property type="entry name" value="Phage_integrase"/>
    <property type="match status" value="1"/>
</dbReference>
<dbReference type="InterPro" id="IPR050808">
    <property type="entry name" value="Phage_Integrase"/>
</dbReference>
<keyword evidence="9" id="KW-1185">Reference proteome</keyword>
<feature type="domain" description="Tyr recombinase" evidence="6">
    <location>
        <begin position="174"/>
        <end position="342"/>
    </location>
</feature>
<name>A0A3E3HWE6_9FIRM</name>
<evidence type="ECO:0000256" key="2">
    <source>
        <dbReference type="ARBA" id="ARBA00022908"/>
    </source>
</evidence>
<reference evidence="8" key="1">
    <citation type="submission" date="2018-08" db="EMBL/GenBank/DDBJ databases">
        <title>A genome reference for cultivated species of the human gut microbiota.</title>
        <authorList>
            <person name="Zou Y."/>
            <person name="Xue W."/>
            <person name="Luo G."/>
        </authorList>
    </citation>
    <scope>NUCLEOTIDE SEQUENCE [LARGE SCALE GENOMIC DNA]</scope>
    <source>
        <strain evidence="8">TF05-5AC</strain>
    </source>
</reference>
<dbReference type="Proteomes" id="UP000260812">
    <property type="component" value="Unassembled WGS sequence"/>
</dbReference>
<evidence type="ECO:0000313" key="9">
    <source>
        <dbReference type="Proteomes" id="UP000260812"/>
    </source>
</evidence>
<dbReference type="EMBL" id="QVLV01000029">
    <property type="protein sequence ID" value="RGE56151.1"/>
    <property type="molecule type" value="Genomic_DNA"/>
</dbReference>
<dbReference type="InterPro" id="IPR002104">
    <property type="entry name" value="Integrase_catalytic"/>
</dbReference>
<dbReference type="PANTHER" id="PTHR30629:SF2">
    <property type="entry name" value="PROPHAGE INTEGRASE INTS-RELATED"/>
    <property type="match status" value="1"/>
</dbReference>
<dbReference type="InterPro" id="IPR011010">
    <property type="entry name" value="DNA_brk_join_enz"/>
</dbReference>
<dbReference type="Gene3D" id="1.10.150.130">
    <property type="match status" value="1"/>
</dbReference>
<evidence type="ECO:0000256" key="1">
    <source>
        <dbReference type="ARBA" id="ARBA00008857"/>
    </source>
</evidence>
<comment type="similarity">
    <text evidence="1">Belongs to the 'phage' integrase family.</text>
</comment>
<organism evidence="8 9">
    <name type="scientific">Eisenbergiella massiliensis</name>
    <dbReference type="NCBI Taxonomy" id="1720294"/>
    <lineage>
        <taxon>Bacteria</taxon>
        <taxon>Bacillati</taxon>
        <taxon>Bacillota</taxon>
        <taxon>Clostridia</taxon>
        <taxon>Lachnospirales</taxon>
        <taxon>Lachnospiraceae</taxon>
        <taxon>Eisenbergiella</taxon>
    </lineage>
</organism>
<evidence type="ECO:0000256" key="3">
    <source>
        <dbReference type="ARBA" id="ARBA00023125"/>
    </source>
</evidence>